<protein>
    <submittedName>
        <fullName evidence="2">Uncharacterized protein</fullName>
    </submittedName>
</protein>
<keyword evidence="3" id="KW-1185">Reference proteome</keyword>
<evidence type="ECO:0000256" key="1">
    <source>
        <dbReference type="SAM" id="MobiDB-lite"/>
    </source>
</evidence>
<proteinExistence type="predicted"/>
<dbReference type="EMBL" id="JACHIU010000001">
    <property type="protein sequence ID" value="MBB6471632.1"/>
    <property type="molecule type" value="Genomic_DNA"/>
</dbReference>
<evidence type="ECO:0000313" key="3">
    <source>
        <dbReference type="Proteomes" id="UP000555564"/>
    </source>
</evidence>
<feature type="region of interest" description="Disordered" evidence="1">
    <location>
        <begin position="1"/>
        <end position="30"/>
    </location>
</feature>
<dbReference type="AlphaFoldDB" id="A0A7X0M4X8"/>
<dbReference type="RefSeq" id="WP_184978807.1">
    <property type="nucleotide sequence ID" value="NZ_BAAALO010000129.1"/>
</dbReference>
<gene>
    <name evidence="2" type="ORF">BJ992_001063</name>
</gene>
<comment type="caution">
    <text evidence="2">The sequence shown here is derived from an EMBL/GenBank/DDBJ whole genome shotgun (WGS) entry which is preliminary data.</text>
</comment>
<dbReference type="Proteomes" id="UP000555564">
    <property type="component" value="Unassembled WGS sequence"/>
</dbReference>
<accession>A0A7X0M4X8</accession>
<organism evidence="2 3">
    <name type="scientific">Sphaerisporangium rubeum</name>
    <dbReference type="NCBI Taxonomy" id="321317"/>
    <lineage>
        <taxon>Bacteria</taxon>
        <taxon>Bacillati</taxon>
        <taxon>Actinomycetota</taxon>
        <taxon>Actinomycetes</taxon>
        <taxon>Streptosporangiales</taxon>
        <taxon>Streptosporangiaceae</taxon>
        <taxon>Sphaerisporangium</taxon>
    </lineage>
</organism>
<reference evidence="2 3" key="1">
    <citation type="submission" date="2020-08" db="EMBL/GenBank/DDBJ databases">
        <title>Sequencing the genomes of 1000 actinobacteria strains.</title>
        <authorList>
            <person name="Klenk H.-P."/>
        </authorList>
    </citation>
    <scope>NUCLEOTIDE SEQUENCE [LARGE SCALE GENOMIC DNA]</scope>
    <source>
        <strain evidence="2 3">DSM 44936</strain>
    </source>
</reference>
<evidence type="ECO:0000313" key="2">
    <source>
        <dbReference type="EMBL" id="MBB6471632.1"/>
    </source>
</evidence>
<name>A0A7X0M4X8_9ACTN</name>
<sequence>MTINSIDYWSDVPSAEDDDTPSSPGPRRAAWPKVSRRTMFKSVGVLGGALALNVVGALPPARLKGASATVGNEYGNCGDPGYNNWTGYKDGTTQTACVGAPYSSGYCGSDGWFRTDGNSYSYYTPVKACGEGSATKKNAWRWTYSGTPYRCADGTFTVYGAGTTFYICSRANP</sequence>